<gene>
    <name evidence="1" type="ORF">ACHAWO_012292</name>
</gene>
<evidence type="ECO:0000313" key="1">
    <source>
        <dbReference type="EMBL" id="KAL3787820.1"/>
    </source>
</evidence>
<comment type="caution">
    <text evidence="1">The sequence shown here is derived from an EMBL/GenBank/DDBJ whole genome shotgun (WGS) entry which is preliminary data.</text>
</comment>
<accession>A0ABD3PIA5</accession>
<dbReference type="AlphaFoldDB" id="A0ABD3PIA5"/>
<reference evidence="1 2" key="1">
    <citation type="submission" date="2024-10" db="EMBL/GenBank/DDBJ databases">
        <title>Updated reference genomes for cyclostephanoid diatoms.</title>
        <authorList>
            <person name="Roberts W.R."/>
            <person name="Alverson A.J."/>
        </authorList>
    </citation>
    <scope>NUCLEOTIDE SEQUENCE [LARGE SCALE GENOMIC DNA]</scope>
    <source>
        <strain evidence="1 2">AJA010-31</strain>
    </source>
</reference>
<protein>
    <submittedName>
        <fullName evidence="1">Uncharacterized protein</fullName>
    </submittedName>
</protein>
<name>A0ABD3PIA5_9STRA</name>
<proteinExistence type="predicted"/>
<dbReference type="EMBL" id="JALLPJ020000595">
    <property type="protein sequence ID" value="KAL3787820.1"/>
    <property type="molecule type" value="Genomic_DNA"/>
</dbReference>
<organism evidence="1 2">
    <name type="scientific">Cyclotella atomus</name>
    <dbReference type="NCBI Taxonomy" id="382360"/>
    <lineage>
        <taxon>Eukaryota</taxon>
        <taxon>Sar</taxon>
        <taxon>Stramenopiles</taxon>
        <taxon>Ochrophyta</taxon>
        <taxon>Bacillariophyta</taxon>
        <taxon>Coscinodiscophyceae</taxon>
        <taxon>Thalassiosirophycidae</taxon>
        <taxon>Stephanodiscales</taxon>
        <taxon>Stephanodiscaceae</taxon>
        <taxon>Cyclotella</taxon>
    </lineage>
</organism>
<keyword evidence="2" id="KW-1185">Reference proteome</keyword>
<sequence>MGCNMTAKSNIHPKCILKAAGEFTTLTSLEDPTFKIQERFTAVDTNSCGQASVSTGVAFRDTNKPVLQISTPRAGGTSLNEVNGCPIDLYVDGEAQYLDINLTSSHEESDRHTDTYVTLDAVVRASASFGCYIMVQVALPGSFGDGETLLGLLGVPYEDATDDWRTLSGEVLQAPATEAESLFSTAYSYCVENWVPFSSEVEDAVLNLVGEPALNQELADAYDGSLVCLVDGVCGGVSYALAALGNEQVIIETQVEVKAAIFPREEVKVENVVTIAEEEDTNKPIPTAPKTADSFWYPAWDKGSTEKDFSSRLRAKLAVKGSIDGIK</sequence>
<dbReference type="Proteomes" id="UP001530400">
    <property type="component" value="Unassembled WGS sequence"/>
</dbReference>
<evidence type="ECO:0000313" key="2">
    <source>
        <dbReference type="Proteomes" id="UP001530400"/>
    </source>
</evidence>